<dbReference type="InterPro" id="IPR008271">
    <property type="entry name" value="Ser/Thr_kinase_AS"/>
</dbReference>
<name>A0A5J9U8R2_9POAL</name>
<feature type="domain" description="Gnk2-homologous" evidence="21">
    <location>
        <begin position="1053"/>
        <end position="1157"/>
    </location>
</feature>
<feature type="domain" description="Gnk2-homologous" evidence="21">
    <location>
        <begin position="1163"/>
        <end position="1268"/>
    </location>
</feature>
<comment type="subcellular location">
    <subcellularLocation>
        <location evidence="1">Membrane</location>
        <topology evidence="1">Single-pass membrane protein</topology>
    </subcellularLocation>
</comment>
<feature type="transmembrane region" description="Helical" evidence="19">
    <location>
        <begin position="1312"/>
        <end position="1333"/>
    </location>
</feature>
<feature type="domain" description="Gnk2-homologous" evidence="21">
    <location>
        <begin position="323"/>
        <end position="429"/>
    </location>
</feature>
<dbReference type="PROSITE" id="PS00107">
    <property type="entry name" value="PROTEIN_KINASE_ATP"/>
    <property type="match status" value="1"/>
</dbReference>
<feature type="domain" description="Protein kinase" evidence="20">
    <location>
        <begin position="1375"/>
        <end position="1583"/>
    </location>
</feature>
<dbReference type="FunFam" id="1.10.510.10:FF:001023">
    <property type="entry name" value="Os07g0541700 protein"/>
    <property type="match status" value="1"/>
</dbReference>
<evidence type="ECO:0000259" key="20">
    <source>
        <dbReference type="PROSITE" id="PS50011"/>
    </source>
</evidence>
<dbReference type="Pfam" id="PF07714">
    <property type="entry name" value="PK_Tyr_Ser-Thr"/>
    <property type="match status" value="1"/>
</dbReference>
<keyword evidence="13 19" id="KW-0472">Membrane</keyword>
<evidence type="ECO:0000256" key="2">
    <source>
        <dbReference type="ARBA" id="ARBA00012513"/>
    </source>
</evidence>
<dbReference type="PANTHER" id="PTHR27002:SF1050">
    <property type="entry name" value="CYSTEINE-RICH RECEPTOR-LIKE PROTEIN KINASE 5"/>
    <property type="match status" value="1"/>
</dbReference>
<evidence type="ECO:0000259" key="21">
    <source>
        <dbReference type="PROSITE" id="PS51473"/>
    </source>
</evidence>
<keyword evidence="11 17" id="KW-0067">ATP-binding</keyword>
<dbReference type="CDD" id="cd23509">
    <property type="entry name" value="Gnk2-like"/>
    <property type="match status" value="4"/>
</dbReference>
<keyword evidence="9 17" id="KW-0547">Nucleotide-binding</keyword>
<evidence type="ECO:0000256" key="6">
    <source>
        <dbReference type="ARBA" id="ARBA00022692"/>
    </source>
</evidence>
<feature type="domain" description="Gnk2-homologous" evidence="21">
    <location>
        <begin position="211"/>
        <end position="315"/>
    </location>
</feature>
<feature type="domain" description="Protein kinase" evidence="20">
    <location>
        <begin position="34"/>
        <end position="316"/>
    </location>
</feature>
<evidence type="ECO:0000256" key="5">
    <source>
        <dbReference type="ARBA" id="ARBA00022679"/>
    </source>
</evidence>
<dbReference type="InterPro" id="IPR000719">
    <property type="entry name" value="Prot_kinase_dom"/>
</dbReference>
<dbReference type="EMBL" id="RWGY01000029">
    <property type="protein sequence ID" value="TVU19884.1"/>
    <property type="molecule type" value="Genomic_DNA"/>
</dbReference>
<evidence type="ECO:0000313" key="23">
    <source>
        <dbReference type="Proteomes" id="UP000324897"/>
    </source>
</evidence>
<dbReference type="GO" id="GO:0005886">
    <property type="term" value="C:plasma membrane"/>
    <property type="evidence" value="ECO:0007669"/>
    <property type="project" value="TreeGrafter"/>
</dbReference>
<keyword evidence="14" id="KW-0325">Glycoprotein</keyword>
<dbReference type="OrthoDB" id="688481at2759"/>
<dbReference type="PANTHER" id="PTHR27002">
    <property type="entry name" value="RECEPTOR-LIKE SERINE/THREONINE-PROTEIN KINASE SD1-8"/>
    <property type="match status" value="1"/>
</dbReference>
<comment type="catalytic activity">
    <reaction evidence="16">
        <text>L-seryl-[protein] + ATP = O-phospho-L-seryl-[protein] + ADP + H(+)</text>
        <dbReference type="Rhea" id="RHEA:17989"/>
        <dbReference type="Rhea" id="RHEA-COMP:9863"/>
        <dbReference type="Rhea" id="RHEA-COMP:11604"/>
        <dbReference type="ChEBI" id="CHEBI:15378"/>
        <dbReference type="ChEBI" id="CHEBI:29999"/>
        <dbReference type="ChEBI" id="CHEBI:30616"/>
        <dbReference type="ChEBI" id="CHEBI:83421"/>
        <dbReference type="ChEBI" id="CHEBI:456216"/>
        <dbReference type="EC" id="2.7.11.1"/>
    </reaction>
</comment>
<gene>
    <name evidence="22" type="ORF">EJB05_36063</name>
</gene>
<evidence type="ECO:0000256" key="15">
    <source>
        <dbReference type="ARBA" id="ARBA00047899"/>
    </source>
</evidence>
<evidence type="ECO:0000256" key="4">
    <source>
        <dbReference type="ARBA" id="ARBA00022553"/>
    </source>
</evidence>
<dbReference type="EC" id="2.7.11.1" evidence="2"/>
<dbReference type="CDD" id="cd14066">
    <property type="entry name" value="STKc_IRAK"/>
    <property type="match status" value="2"/>
</dbReference>
<keyword evidence="4" id="KW-0597">Phosphoprotein</keyword>
<comment type="caution">
    <text evidence="22">The sequence shown here is derived from an EMBL/GenBank/DDBJ whole genome shotgun (WGS) entry which is preliminary data.</text>
</comment>
<evidence type="ECO:0000256" key="9">
    <source>
        <dbReference type="ARBA" id="ARBA00022741"/>
    </source>
</evidence>
<feature type="non-terminal residue" evidence="22">
    <location>
        <position position="1583"/>
    </location>
</feature>
<dbReference type="PROSITE" id="PS50011">
    <property type="entry name" value="PROTEIN_KINASE_DOM"/>
    <property type="match status" value="3"/>
</dbReference>
<feature type="binding site" evidence="17">
    <location>
        <position position="566"/>
    </location>
    <ligand>
        <name>ATP</name>
        <dbReference type="ChEBI" id="CHEBI:30616"/>
    </ligand>
</feature>
<accession>A0A5J9U8R2</accession>
<dbReference type="InterPro" id="IPR017441">
    <property type="entry name" value="Protein_kinase_ATP_BS"/>
</dbReference>
<dbReference type="GO" id="GO:0005524">
    <property type="term" value="F:ATP binding"/>
    <property type="evidence" value="ECO:0007669"/>
    <property type="project" value="UniProtKB-UniRule"/>
</dbReference>
<dbReference type="InterPro" id="IPR002902">
    <property type="entry name" value="GNK2"/>
</dbReference>
<dbReference type="FunFam" id="1.10.510.10:FF:000129">
    <property type="entry name" value="cysteine-rich receptor-like protein kinase 10"/>
    <property type="match status" value="1"/>
</dbReference>
<dbReference type="GO" id="GO:0006950">
    <property type="term" value="P:response to stress"/>
    <property type="evidence" value="ECO:0007669"/>
    <property type="project" value="UniProtKB-ARBA"/>
</dbReference>
<evidence type="ECO:0000256" key="12">
    <source>
        <dbReference type="ARBA" id="ARBA00022989"/>
    </source>
</evidence>
<keyword evidence="12 19" id="KW-1133">Transmembrane helix</keyword>
<dbReference type="SMART" id="SM00220">
    <property type="entry name" value="S_TKc"/>
    <property type="match status" value="2"/>
</dbReference>
<dbReference type="Pfam" id="PF01657">
    <property type="entry name" value="Stress-antifung"/>
    <property type="match status" value="4"/>
</dbReference>
<dbReference type="Proteomes" id="UP000324897">
    <property type="component" value="Chromosome 7"/>
</dbReference>
<keyword evidence="3" id="KW-0723">Serine/threonine-protein kinase</keyword>
<keyword evidence="8" id="KW-0677">Repeat</keyword>
<keyword evidence="10" id="KW-0418">Kinase</keyword>
<evidence type="ECO:0000256" key="19">
    <source>
        <dbReference type="SAM" id="Phobius"/>
    </source>
</evidence>
<dbReference type="InterPro" id="IPR011009">
    <property type="entry name" value="Kinase-like_dom_sf"/>
</dbReference>
<protein>
    <recommendedName>
        <fullName evidence="2">non-specific serine/threonine protein kinase</fullName>
        <ecNumber evidence="2">2.7.11.1</ecNumber>
    </recommendedName>
</protein>
<keyword evidence="5" id="KW-0808">Transferase</keyword>
<evidence type="ECO:0000256" key="16">
    <source>
        <dbReference type="ARBA" id="ARBA00048679"/>
    </source>
</evidence>
<evidence type="ECO:0000256" key="10">
    <source>
        <dbReference type="ARBA" id="ARBA00022777"/>
    </source>
</evidence>
<organism evidence="22 23">
    <name type="scientific">Eragrostis curvula</name>
    <name type="common">weeping love grass</name>
    <dbReference type="NCBI Taxonomy" id="38414"/>
    <lineage>
        <taxon>Eukaryota</taxon>
        <taxon>Viridiplantae</taxon>
        <taxon>Streptophyta</taxon>
        <taxon>Embryophyta</taxon>
        <taxon>Tracheophyta</taxon>
        <taxon>Spermatophyta</taxon>
        <taxon>Magnoliopsida</taxon>
        <taxon>Liliopsida</taxon>
        <taxon>Poales</taxon>
        <taxon>Poaceae</taxon>
        <taxon>PACMAD clade</taxon>
        <taxon>Chloridoideae</taxon>
        <taxon>Eragrostideae</taxon>
        <taxon>Eragrostidinae</taxon>
        <taxon>Eragrostis</taxon>
    </lineage>
</organism>
<evidence type="ECO:0000256" key="1">
    <source>
        <dbReference type="ARBA" id="ARBA00004167"/>
    </source>
</evidence>
<dbReference type="Gramene" id="TVU19884">
    <property type="protein sequence ID" value="TVU19884"/>
    <property type="gene ID" value="EJB05_36063"/>
</dbReference>
<dbReference type="FunFam" id="3.30.200.20:FF:000142">
    <property type="entry name" value="Cysteine-rich receptor-like protein kinase 10"/>
    <property type="match status" value="3"/>
</dbReference>
<dbReference type="InterPro" id="IPR038408">
    <property type="entry name" value="GNK2_sf"/>
</dbReference>
<dbReference type="PROSITE" id="PS00108">
    <property type="entry name" value="PROTEIN_KINASE_ST"/>
    <property type="match status" value="3"/>
</dbReference>
<dbReference type="Gene3D" id="3.30.430.20">
    <property type="entry name" value="Gnk2 domain, C-X8-C-X2-C motif"/>
    <property type="match status" value="4"/>
</dbReference>
<dbReference type="SUPFAM" id="SSF56112">
    <property type="entry name" value="Protein kinase-like (PK-like)"/>
    <property type="match status" value="3"/>
</dbReference>
<evidence type="ECO:0000256" key="18">
    <source>
        <dbReference type="SAM" id="MobiDB-lite"/>
    </source>
</evidence>
<feature type="domain" description="Protein kinase" evidence="20">
    <location>
        <begin position="538"/>
        <end position="839"/>
    </location>
</feature>
<dbReference type="Gene3D" id="1.10.510.10">
    <property type="entry name" value="Transferase(Phosphotransferase) domain 1"/>
    <property type="match status" value="3"/>
</dbReference>
<dbReference type="InterPro" id="IPR001245">
    <property type="entry name" value="Ser-Thr/Tyr_kinase_cat_dom"/>
</dbReference>
<evidence type="ECO:0000256" key="7">
    <source>
        <dbReference type="ARBA" id="ARBA00022729"/>
    </source>
</evidence>
<feature type="compositionally biased region" description="Low complexity" evidence="18">
    <location>
        <begin position="451"/>
        <end position="469"/>
    </location>
</feature>
<feature type="region of interest" description="Disordered" evidence="18">
    <location>
        <begin position="449"/>
        <end position="472"/>
    </location>
</feature>
<dbReference type="GO" id="GO:0004674">
    <property type="term" value="F:protein serine/threonine kinase activity"/>
    <property type="evidence" value="ECO:0007669"/>
    <property type="project" value="UniProtKB-KW"/>
</dbReference>
<comment type="catalytic activity">
    <reaction evidence="15">
        <text>L-threonyl-[protein] + ATP = O-phospho-L-threonyl-[protein] + ADP + H(+)</text>
        <dbReference type="Rhea" id="RHEA:46608"/>
        <dbReference type="Rhea" id="RHEA-COMP:11060"/>
        <dbReference type="Rhea" id="RHEA-COMP:11605"/>
        <dbReference type="ChEBI" id="CHEBI:15378"/>
        <dbReference type="ChEBI" id="CHEBI:30013"/>
        <dbReference type="ChEBI" id="CHEBI:30616"/>
        <dbReference type="ChEBI" id="CHEBI:61977"/>
        <dbReference type="ChEBI" id="CHEBI:456216"/>
        <dbReference type="EC" id="2.7.11.1"/>
    </reaction>
</comment>
<proteinExistence type="predicted"/>
<evidence type="ECO:0000256" key="17">
    <source>
        <dbReference type="PROSITE-ProRule" id="PRU10141"/>
    </source>
</evidence>
<evidence type="ECO:0000256" key="3">
    <source>
        <dbReference type="ARBA" id="ARBA00022527"/>
    </source>
</evidence>
<dbReference type="PROSITE" id="PS51473">
    <property type="entry name" value="GNK2"/>
    <property type="match status" value="4"/>
</dbReference>
<feature type="non-terminal residue" evidence="22">
    <location>
        <position position="1"/>
    </location>
</feature>
<keyword evidence="6 19" id="KW-0812">Transmembrane</keyword>
<dbReference type="FunFam" id="3.30.430.20:FF:000002">
    <property type="entry name" value="Cysteine-rich receptor-like protein kinase 10"/>
    <property type="match status" value="2"/>
</dbReference>
<evidence type="ECO:0000256" key="14">
    <source>
        <dbReference type="ARBA" id="ARBA00023180"/>
    </source>
</evidence>
<keyword evidence="23" id="KW-1185">Reference proteome</keyword>
<evidence type="ECO:0000256" key="8">
    <source>
        <dbReference type="ARBA" id="ARBA00022737"/>
    </source>
</evidence>
<evidence type="ECO:0000313" key="22">
    <source>
        <dbReference type="EMBL" id="TVU19884.1"/>
    </source>
</evidence>
<dbReference type="Gene3D" id="3.30.200.20">
    <property type="entry name" value="Phosphorylase Kinase, domain 1"/>
    <property type="match status" value="3"/>
</dbReference>
<evidence type="ECO:0000256" key="13">
    <source>
        <dbReference type="ARBA" id="ARBA00023136"/>
    </source>
</evidence>
<dbReference type="Pfam" id="PF00069">
    <property type="entry name" value="Pkinase"/>
    <property type="match status" value="2"/>
</dbReference>
<sequence>MKLPSTGHGEDEEMRSSEFLLYDLITLRDATDNFSEENKLGEGGFGPVYKGALQDGQEIAVKRLSTTSQQGQMEMKNEVVLVAKLQHKNLVRVLGCCIQEHERLLVYEFLINNSLDKILFDPARQQELSWEQRHKIIEGVGRGLLYLHEDSRLTIIHRDLKASNILLDKNMNPKISECSAAPAATFPARDMSILLTLLLLCSLILTAPANAGPISDCPSNTNYTRGSAFQANLDALLSSLPGAADASSGFAKNVKSAAPDQAYGLAQCRADVNASECRACLDALVQDMATMCTAGQKSAMLVYDFCLLRHSNASFFSAVDTSVVKYWWNPKTQNATELSQFTWTVGTLMSNLTAKAAYASPRMFAAGSVVLTPSVNIYGLAQCTRDLAADDCYRCLTTAVGAIPNFCNGKQGGQVIYRTCSIRFEVYSFYNARAAEAAMSLAPSPGGGPINGSNHSVPGSASGSRSPPGNTVVGAASNRTVRTSLLVAIPVTWALLVMLVVALCLCKRKRKAHKHVHIASVKFLMYDLSTLRDATNNFSEENKLGEGGFGLVYKGVLQDGQEIAVKRLSTTSQQGHMEMKNEVILVAKLQHRNLVRLLGCCIEKHERLLVYEFLSKKAWTKSFMLELSWEQRYKVIYGIGRGLMYLHEDSRMTIIHRDLKPGNILLDADMNPKISDFGLAKLFNIDDLNIANTNHVVGTRGYMAPEYVYQGIFSTKSDVFSYGVLVLEIITGRRPYEDLLKFVSWNHRIRTRYNIQSVLLASCRNGELTPIMHGWYGQVWRHWSKANMQPLLDGCPPNDHGKQEMLRCIHIGLLCVQDDPQLRPRMASIVLMLNSHSVALAVPTEPVFTVPGEKMRVAAPEPSVNEASISHLEPHTGGITIAVAMFAFTGLSRVAQQCSATPVATFRWRRVLTSRPPPLLAHPRRTGHSRRRPNLRQLFEQHELNALLSSLPHAAGPAAPSGFLDGQHHAKYRELEELGGLLWSAQAKVLDARPICILSQTRAAQKKKEAQQCSEAPAATFPAPDMSSLLTLLLLLLLRSLILTDLTVPANAGPNFIDCPSNTNYTRGSAFQANLDALLSSLPAAAAASSGFAENVTGTAPDQAYGLAQCRGDASASQCRACLDASAKDMARKCTAGQKSAMLGYDLCLLRHSNTSFFGALDTSVVRCWWSPKTLNATQPAQFTSALGALMRNLTAKAAYASPRMFAAGSVPSVNIYGMAQCTRDLAADDCNRCLAAAVTLIPTCCNDKQGGHVVYRSCSIRFDVYPFYSVRAAEWAMSPAGGPINGDAPLVPGRTDAATGVGSNGTVKTALLVSVPLAVTLLVLLFVVVYIFNKNRKQHKNVQIASNSHVDDEMGSPDSLRYDLNTLRAATDNFSEQNKLGQGGFGPVYKGTLQNEQIIAVKRLSTTSQQGQEEMKNEVVLGSKLQHKNLVRLLGYCIEQHERLLVYEFLSNKSLDKLLYGPTRQQELSWSQRYKIIEGISRGLLYLHEDSRLKIIHRDLKPANILLDADMNPKISDFGLAKLFNIDSSVKNTSHRAGTYGYMAPEYIMQGIVSAKSDVFSYGVLVLEIITRRRPDEDLIKF</sequence>
<keyword evidence="7" id="KW-0732">Signal</keyword>
<reference evidence="22 23" key="1">
    <citation type="journal article" date="2019" name="Sci. Rep.">
        <title>A high-quality genome of Eragrostis curvula grass provides insights into Poaceae evolution and supports new strategies to enhance forage quality.</title>
        <authorList>
            <person name="Carballo J."/>
            <person name="Santos B.A.C.M."/>
            <person name="Zappacosta D."/>
            <person name="Garbus I."/>
            <person name="Selva J.P."/>
            <person name="Gallo C.A."/>
            <person name="Diaz A."/>
            <person name="Albertini E."/>
            <person name="Caccamo M."/>
            <person name="Echenique V."/>
        </authorList>
    </citation>
    <scope>NUCLEOTIDE SEQUENCE [LARGE SCALE GENOMIC DNA]</scope>
    <source>
        <strain evidence="23">cv. Victoria</strain>
        <tissue evidence="22">Leaf</tissue>
    </source>
</reference>
<evidence type="ECO:0000256" key="11">
    <source>
        <dbReference type="ARBA" id="ARBA00022840"/>
    </source>
</evidence>